<dbReference type="InterPro" id="IPR025398">
    <property type="entry name" value="DUF4371"/>
</dbReference>
<dbReference type="Pfam" id="PF14291">
    <property type="entry name" value="DUF4371"/>
    <property type="match status" value="1"/>
</dbReference>
<dbReference type="InterPro" id="IPR012337">
    <property type="entry name" value="RNaseH-like_sf"/>
</dbReference>
<keyword evidence="4" id="KW-1185">Reference proteome</keyword>
<evidence type="ECO:0000259" key="2">
    <source>
        <dbReference type="Pfam" id="PF14291"/>
    </source>
</evidence>
<gene>
    <name evidence="3" type="ORF">AGLY_001977</name>
</gene>
<proteinExistence type="predicted"/>
<evidence type="ECO:0000313" key="4">
    <source>
        <dbReference type="Proteomes" id="UP000475862"/>
    </source>
</evidence>
<dbReference type="OrthoDB" id="6615290at2759"/>
<feature type="domain" description="DUF4371" evidence="2">
    <location>
        <begin position="46"/>
        <end position="200"/>
    </location>
</feature>
<name>A0A6G0U4I5_APHGL</name>
<accession>A0A6G0U4I5</accession>
<dbReference type="AlphaFoldDB" id="A0A6G0U4I5"/>
<dbReference type="SUPFAM" id="SSF53098">
    <property type="entry name" value="Ribonuclease H-like"/>
    <property type="match status" value="1"/>
</dbReference>
<comment type="caution">
    <text evidence="3">The sequence shown here is derived from an EMBL/GenBank/DDBJ whole genome shotgun (WGS) entry which is preliminary data.</text>
</comment>
<dbReference type="EMBL" id="VYZN01000005">
    <property type="protein sequence ID" value="KAE9543853.1"/>
    <property type="molecule type" value="Genomic_DNA"/>
</dbReference>
<feature type="region of interest" description="Disordered" evidence="1">
    <location>
        <begin position="1"/>
        <end position="31"/>
    </location>
</feature>
<dbReference type="PANTHER" id="PTHR45749">
    <property type="match status" value="1"/>
</dbReference>
<evidence type="ECO:0000313" key="3">
    <source>
        <dbReference type="EMBL" id="KAE9543853.1"/>
    </source>
</evidence>
<evidence type="ECO:0000256" key="1">
    <source>
        <dbReference type="SAM" id="MobiDB-lite"/>
    </source>
</evidence>
<dbReference type="Proteomes" id="UP000475862">
    <property type="component" value="Unassembled WGS sequence"/>
</dbReference>
<organism evidence="3 4">
    <name type="scientific">Aphis glycines</name>
    <name type="common">Soybean aphid</name>
    <dbReference type="NCBI Taxonomy" id="307491"/>
    <lineage>
        <taxon>Eukaryota</taxon>
        <taxon>Metazoa</taxon>
        <taxon>Ecdysozoa</taxon>
        <taxon>Arthropoda</taxon>
        <taxon>Hexapoda</taxon>
        <taxon>Insecta</taxon>
        <taxon>Pterygota</taxon>
        <taxon>Neoptera</taxon>
        <taxon>Paraneoptera</taxon>
        <taxon>Hemiptera</taxon>
        <taxon>Sternorrhyncha</taxon>
        <taxon>Aphidomorpha</taxon>
        <taxon>Aphidoidea</taxon>
        <taxon>Aphididae</taxon>
        <taxon>Aphidini</taxon>
        <taxon>Aphis</taxon>
        <taxon>Aphis</taxon>
    </lineage>
</organism>
<dbReference type="PANTHER" id="PTHR45749:SF21">
    <property type="entry name" value="DUF4371 DOMAIN-CONTAINING PROTEIN"/>
    <property type="match status" value="1"/>
</dbReference>
<protein>
    <recommendedName>
        <fullName evidence="2">DUF4371 domain-containing protein</fullName>
    </recommendedName>
</protein>
<sequence>MLLKTSDENNPSSSEGIENVSVLPPESEPAELGHRDDVNLSNLISNDQAKNNFNVGIFKELLMFRIDVGDVDLLNHLESAPKNATFVSKTIQNNLIDICGSIITDKLIKEVNECKFFSILCDETSDLSHIEQMSLSIRYVDLKSCLIKENFICFVPVYECTGENLANTIVQKLKEIGLNLEFLRGQGYDGGANMSGKYCGVQARILNLQPKATYTHCASHRLNLTLIKACNVLSVKKLFSTVKEVSNFVRDSPKRVDLFKKKINVKLVETRWVESHEVIIRFSDMFIPIVQFLEDMTINTDGNILSKCNGLLHSTLTFEFILALEVAVEILSLTLPITYVSPTPPT</sequence>
<reference evidence="3 4" key="1">
    <citation type="submission" date="2019-08" db="EMBL/GenBank/DDBJ databases">
        <title>The genome of the soybean aphid Biotype 1, its phylome, world population structure and adaptation to the North American continent.</title>
        <authorList>
            <person name="Giordano R."/>
            <person name="Donthu R.K."/>
            <person name="Hernandez A.G."/>
            <person name="Wright C.L."/>
            <person name="Zimin A.V."/>
        </authorList>
    </citation>
    <scope>NUCLEOTIDE SEQUENCE [LARGE SCALE GENOMIC DNA]</scope>
    <source>
        <tissue evidence="3">Whole aphids</tissue>
    </source>
</reference>